<name>A0A7S1FPL4_9STRA</name>
<dbReference type="AlphaFoldDB" id="A0A7S1FPL4"/>
<evidence type="ECO:0000313" key="3">
    <source>
        <dbReference type="EMBL" id="CAD8881701.1"/>
    </source>
</evidence>
<evidence type="ECO:0000256" key="2">
    <source>
        <dbReference type="SAM" id="Phobius"/>
    </source>
</evidence>
<feature type="transmembrane region" description="Helical" evidence="2">
    <location>
        <begin position="170"/>
        <end position="190"/>
    </location>
</feature>
<keyword evidence="2" id="KW-0812">Transmembrane</keyword>
<evidence type="ECO:0000256" key="1">
    <source>
        <dbReference type="SAM" id="MobiDB-lite"/>
    </source>
</evidence>
<protein>
    <submittedName>
        <fullName evidence="3">Uncharacterized protein</fullName>
    </submittedName>
</protein>
<feature type="transmembrane region" description="Helical" evidence="2">
    <location>
        <begin position="14"/>
        <end position="32"/>
    </location>
</feature>
<reference evidence="3" key="1">
    <citation type="submission" date="2021-01" db="EMBL/GenBank/DDBJ databases">
        <authorList>
            <person name="Corre E."/>
            <person name="Pelletier E."/>
            <person name="Niang G."/>
            <person name="Scheremetjew M."/>
            <person name="Finn R."/>
            <person name="Kale V."/>
            <person name="Holt S."/>
            <person name="Cochrane G."/>
            <person name="Meng A."/>
            <person name="Brown T."/>
            <person name="Cohen L."/>
        </authorList>
    </citation>
    <scope>NUCLEOTIDE SEQUENCE</scope>
    <source>
        <strain evidence="3">308</strain>
    </source>
</reference>
<sequence>MARCVVTFAFRRRISIFFVASLLFSASFESLFRDTTTSSKRFCYLVKASSTSSANNSSRRRSKAQRQISHFSSPLNTIVGGVRKFTSYLSGTIITALGGNGGFIDDGYDPVSEISSLRARELKRRLGRDYGYLNSELDRMIHKNEIINALAYEMLKQHQKRRKIDKQKSIQNALFITIGLTILWLCRPLVSRLWDVCHVNLVVIWDVTSDRVRTCAKYRSLIGLFGVLVLTLLDLLKLWLSASVLISWFIKGRRWYLFPTPNFSVYPGAVLGGNPEMAVRGGAAGMSSWGVNIMPMLIRWAMTWAHHKVEGLVGRTIAAAKRRKKDARHERKKKKKAAMATKSMERNEAVEEKFDSTDRTGKASETPSSQKNHREELYTVEVNKEFSKSEKVSKVSTASFTNKSQIDSFQQFEGIDEADFDDID</sequence>
<keyword evidence="2" id="KW-1133">Transmembrane helix</keyword>
<feature type="compositionally biased region" description="Basic and acidic residues" evidence="1">
    <location>
        <begin position="343"/>
        <end position="362"/>
    </location>
</feature>
<organism evidence="3">
    <name type="scientific">Corethron hystrix</name>
    <dbReference type="NCBI Taxonomy" id="216773"/>
    <lineage>
        <taxon>Eukaryota</taxon>
        <taxon>Sar</taxon>
        <taxon>Stramenopiles</taxon>
        <taxon>Ochrophyta</taxon>
        <taxon>Bacillariophyta</taxon>
        <taxon>Coscinodiscophyceae</taxon>
        <taxon>Corethrophycidae</taxon>
        <taxon>Corethrales</taxon>
        <taxon>Corethraceae</taxon>
        <taxon>Corethron</taxon>
    </lineage>
</organism>
<feature type="region of interest" description="Disordered" evidence="1">
    <location>
        <begin position="322"/>
        <end position="378"/>
    </location>
</feature>
<dbReference type="EMBL" id="HBFR01012346">
    <property type="protein sequence ID" value="CAD8881701.1"/>
    <property type="molecule type" value="Transcribed_RNA"/>
</dbReference>
<gene>
    <name evidence="3" type="ORF">CHYS00102_LOCUS8889</name>
</gene>
<keyword evidence="2" id="KW-0472">Membrane</keyword>
<feature type="compositionally biased region" description="Basic residues" evidence="1">
    <location>
        <begin position="322"/>
        <end position="337"/>
    </location>
</feature>
<feature type="transmembrane region" description="Helical" evidence="2">
    <location>
        <begin position="221"/>
        <end position="250"/>
    </location>
</feature>
<proteinExistence type="predicted"/>
<accession>A0A7S1FPL4</accession>